<evidence type="ECO:0000259" key="8">
    <source>
        <dbReference type="PROSITE" id="PS50110"/>
    </source>
</evidence>
<dbReference type="InterPro" id="IPR029063">
    <property type="entry name" value="SAM-dependent_MTases_sf"/>
</dbReference>
<dbReference type="Gene3D" id="3.30.565.10">
    <property type="entry name" value="Histidine kinase-like ATPase, C-terminal domain"/>
    <property type="match status" value="1"/>
</dbReference>
<feature type="domain" description="Response regulatory" evidence="8">
    <location>
        <begin position="1258"/>
        <end position="1374"/>
    </location>
</feature>
<feature type="modified residue" description="4-aspartylphosphate" evidence="5">
    <location>
        <position position="1307"/>
    </location>
</feature>
<feature type="active site" evidence="4">
    <location>
        <position position="152"/>
    </location>
</feature>
<feature type="active site" evidence="4">
    <location>
        <position position="33"/>
    </location>
</feature>
<proteinExistence type="predicted"/>
<dbReference type="PROSITE" id="PS50122">
    <property type="entry name" value="CHEB"/>
    <property type="match status" value="1"/>
</dbReference>
<dbReference type="SMART" id="SM00138">
    <property type="entry name" value="MeTrc"/>
    <property type="match status" value="1"/>
</dbReference>
<dbReference type="Pfam" id="PF13426">
    <property type="entry name" value="PAS_9"/>
    <property type="match status" value="1"/>
</dbReference>
<feature type="coiled-coil region" evidence="6">
    <location>
        <begin position="666"/>
        <end position="753"/>
    </location>
</feature>
<dbReference type="SUPFAM" id="SSF52738">
    <property type="entry name" value="Methylesterase CheB, C-terminal domain"/>
    <property type="match status" value="1"/>
</dbReference>
<dbReference type="PANTHER" id="PTHR24422:SF27">
    <property type="entry name" value="PROTEIN-GLUTAMATE O-METHYLTRANSFERASE"/>
    <property type="match status" value="1"/>
</dbReference>
<feature type="domain" description="CheR-type methyltransferase" evidence="12">
    <location>
        <begin position="226"/>
        <end position="477"/>
    </location>
</feature>
<dbReference type="CDD" id="cd16434">
    <property type="entry name" value="CheB-CheR_fusion"/>
    <property type="match status" value="1"/>
</dbReference>
<dbReference type="InterPro" id="IPR036097">
    <property type="entry name" value="HisK_dim/P_sf"/>
</dbReference>
<dbReference type="GO" id="GO:0008757">
    <property type="term" value="F:S-adenosylmethionine-dependent methyltransferase activity"/>
    <property type="evidence" value="ECO:0007669"/>
    <property type="project" value="InterPro"/>
</dbReference>
<dbReference type="Pfam" id="PF03705">
    <property type="entry name" value="CheR_N"/>
    <property type="match status" value="1"/>
</dbReference>
<dbReference type="Gene3D" id="3.40.50.2300">
    <property type="match status" value="1"/>
</dbReference>
<dbReference type="SUPFAM" id="SSF52172">
    <property type="entry name" value="CheY-like"/>
    <property type="match status" value="1"/>
</dbReference>
<evidence type="ECO:0000259" key="10">
    <source>
        <dbReference type="PROSITE" id="PS50113"/>
    </source>
</evidence>
<dbReference type="PROSITE" id="PS50113">
    <property type="entry name" value="PAC"/>
    <property type="match status" value="1"/>
</dbReference>
<protein>
    <recommendedName>
        <fullName evidence="2">histidine kinase</fullName>
        <ecNumber evidence="2">2.7.13.3</ecNumber>
    </recommendedName>
</protein>
<dbReference type="SMART" id="SM00388">
    <property type="entry name" value="HisKA"/>
    <property type="match status" value="1"/>
</dbReference>
<dbReference type="Pfam" id="PF00512">
    <property type="entry name" value="HisKA"/>
    <property type="match status" value="1"/>
</dbReference>
<dbReference type="InterPro" id="IPR001789">
    <property type="entry name" value="Sig_transdc_resp-reg_receiver"/>
</dbReference>
<dbReference type="CDD" id="cd00082">
    <property type="entry name" value="HisKA"/>
    <property type="match status" value="1"/>
</dbReference>
<dbReference type="Gene3D" id="3.40.50.150">
    <property type="entry name" value="Vaccinia Virus protein VP39"/>
    <property type="match status" value="1"/>
</dbReference>
<dbReference type="InterPro" id="IPR000673">
    <property type="entry name" value="Sig_transdc_resp-reg_Me-estase"/>
</dbReference>
<dbReference type="InterPro" id="IPR005467">
    <property type="entry name" value="His_kinase_dom"/>
</dbReference>
<keyword evidence="6" id="KW-0175">Coiled coil</keyword>
<feature type="domain" description="PAS" evidence="9">
    <location>
        <begin position="867"/>
        <end position="924"/>
    </location>
</feature>
<dbReference type="Pfam" id="PF02518">
    <property type="entry name" value="HATPase_c"/>
    <property type="match status" value="1"/>
</dbReference>
<dbReference type="Proteomes" id="UP000194546">
    <property type="component" value="Unassembled WGS sequence"/>
</dbReference>
<evidence type="ECO:0000259" key="9">
    <source>
        <dbReference type="PROSITE" id="PS50112"/>
    </source>
</evidence>
<dbReference type="InterPro" id="IPR050903">
    <property type="entry name" value="Bact_Chemotaxis_MeTrfase"/>
</dbReference>
<dbReference type="GO" id="GO:0008984">
    <property type="term" value="F:protein-glutamate methylesterase activity"/>
    <property type="evidence" value="ECO:0007669"/>
    <property type="project" value="InterPro"/>
</dbReference>
<keyword evidence="3 4" id="KW-0145">Chemotaxis</keyword>
<sequence>MTENSPSRANKKENVLPESVATTGFPIVGLGASSGGIQALLRFFENTPCDTGMAFVIVLHLSPEHESHLDEVIQRSTKMRVLQVTAPTLIVKNCVYLISPANNLSMMDGSLHVARAARPYARPEAIDLFFRSLAEAHGMRAISIVLSGTGSDGAVGISRIKECAGVTIAQSPEDAEYDEMPRSALATGMVDITLPVVEMPQKLIELWNNARAIALPTVDDGQPFAVAQADGEAAEQALLGVLKTLQARTGHDFHHYKRATILRRIERRLQVNAIADLPTYQRFLDTHRDETAALLKDFLIGVTNFFRDRGAFEALEREVVPKLMESRTPEEKIRGWVVGCSTGEEVYSLGMVLSEGGSDAHAIPNVQLFATDIDDRAIQFARSAAYPEAILTDVPPARLNRFFAKTRGRYVIVKALREKVLFASHNILRDPPFSQLDLISCRNLLIYLDRTVQRQILQTFHFSLRPGAYLFLGSAESAEIAEDLFAPVDKKNRIYRARVLTSGKQMRTLPPVVTQIASSVQFSVGPTALSKSTSTGLHQRVLEHHAPPYVIVDRDAQIVHMSDEAGRFLRYVGGEPTHQLLTLINSDLRVELRAALFQAVQQGQNVDVRHVRFTHGDGHSYVDMAVRPYHDNADDADVVLITFTELRRAVAIPKVVGLGKATDPLVAQLEGELHLTKEQLQASIEQSSMSNEELKASNEELQAIVEEMRSTSEELETGKEELQSVNEELTTVNDELLSKVEETAKANDDLENLLAGTGIATIFVDRDMRIKRYSTSAVGLFNLIESDIGRPLSDLTHRLEYPQLTADATSSFEELKLIEREVQTNEGRWLLARLLPYRTSDDRIDGAVLTLIDITALRQAQNEVRTSEDRLKLAAQATDDYAIIVQDPDGIIVTWNKGAERVFGYLAKEAIGQPIDLIFLPDERAAGIPLMERQQAATAGRADDDRWHVRKDGTQIFCRGVVSPIDTDSFKGYAKIARDDTDKKGMESQQQLQLSLERAIRTQAEEANRLKDEFFAVLSHELKNPLNLIHVKAELLTRLPAAKEIASVQEAADAIQRSVISQAKIIDDLLDLSRVRTGKLALQFEPVDLANVLCAVADASLEDANLNGIKLSVAGVDQPLVVQADAVRFEQMLWNMVRNALKFTPAGGRVNLSLSRENGFACVEVADSGRGITPEFLPKIFDMFSQAEGGGRRDRGGLGIGLSLVKQLAEMHGGRIEAESAGVGMGARFRLWLPERYYSFYERRPSETVDPSILNRLRILLVDDALDGLEAFRMLLELEGADVHAVDSGELALAAASTSDFDLVLSDIGMPTMSGYEFIVKLRQLPRSARVPAIALTGFGREQDIAKAMEAGFNAHIGKPVTLHALLDAIGRSLPGNT</sequence>
<dbReference type="SMART" id="SM00091">
    <property type="entry name" value="PAS"/>
    <property type="match status" value="3"/>
</dbReference>
<dbReference type="InterPro" id="IPR035909">
    <property type="entry name" value="CheB_C"/>
</dbReference>
<evidence type="ECO:0000313" key="13">
    <source>
        <dbReference type="EMBL" id="OTP79803.1"/>
    </source>
</evidence>
<evidence type="ECO:0000256" key="1">
    <source>
        <dbReference type="ARBA" id="ARBA00000085"/>
    </source>
</evidence>
<dbReference type="GO" id="GO:0006355">
    <property type="term" value="P:regulation of DNA-templated transcription"/>
    <property type="evidence" value="ECO:0007669"/>
    <property type="project" value="InterPro"/>
</dbReference>
<dbReference type="CDD" id="cd00130">
    <property type="entry name" value="PAS"/>
    <property type="match status" value="3"/>
</dbReference>
<dbReference type="SMART" id="SM00448">
    <property type="entry name" value="REC"/>
    <property type="match status" value="1"/>
</dbReference>
<evidence type="ECO:0000256" key="4">
    <source>
        <dbReference type="PROSITE-ProRule" id="PRU00050"/>
    </source>
</evidence>
<dbReference type="CDD" id="cd17580">
    <property type="entry name" value="REC_2_DhkD-like"/>
    <property type="match status" value="1"/>
</dbReference>
<comment type="caution">
    <text evidence="13">The sequence shown here is derived from an EMBL/GenBank/DDBJ whole genome shotgun (WGS) entry which is preliminary data.</text>
</comment>
<dbReference type="InterPro" id="IPR000014">
    <property type="entry name" value="PAS"/>
</dbReference>
<dbReference type="SUPFAM" id="SSF47384">
    <property type="entry name" value="Homodimeric domain of signal transducing histidine kinase"/>
    <property type="match status" value="1"/>
</dbReference>
<dbReference type="GO" id="GO:0000156">
    <property type="term" value="F:phosphorelay response regulator activity"/>
    <property type="evidence" value="ECO:0007669"/>
    <property type="project" value="InterPro"/>
</dbReference>
<dbReference type="InterPro" id="IPR035965">
    <property type="entry name" value="PAS-like_dom_sf"/>
</dbReference>
<dbReference type="GO" id="GO:0032259">
    <property type="term" value="P:methylation"/>
    <property type="evidence" value="ECO:0007669"/>
    <property type="project" value="UniProtKB-KW"/>
</dbReference>
<dbReference type="Pfam" id="PF01339">
    <property type="entry name" value="CheB_methylest"/>
    <property type="match status" value="1"/>
</dbReference>
<dbReference type="PROSITE" id="PS50110">
    <property type="entry name" value="RESPONSE_REGULATORY"/>
    <property type="match status" value="1"/>
</dbReference>
<dbReference type="Gene3D" id="1.10.287.130">
    <property type="match status" value="1"/>
</dbReference>
<evidence type="ECO:0000259" key="7">
    <source>
        <dbReference type="PROSITE" id="PS50109"/>
    </source>
</evidence>
<dbReference type="GO" id="GO:0000155">
    <property type="term" value="F:phosphorelay sensor kinase activity"/>
    <property type="evidence" value="ECO:0007669"/>
    <property type="project" value="InterPro"/>
</dbReference>
<keyword evidence="5" id="KW-0597">Phosphoprotein</keyword>
<dbReference type="Gene3D" id="3.40.50.180">
    <property type="entry name" value="Methylesterase CheB, C-terminal domain"/>
    <property type="match status" value="1"/>
</dbReference>
<dbReference type="InterPro" id="IPR013767">
    <property type="entry name" value="PAS_fold"/>
</dbReference>
<dbReference type="InterPro" id="IPR036890">
    <property type="entry name" value="HATPase_C_sf"/>
</dbReference>
<keyword evidence="13" id="KW-0808">Transferase</keyword>
<dbReference type="SUPFAM" id="SSF53335">
    <property type="entry name" value="S-adenosyl-L-methionine-dependent methyltransferases"/>
    <property type="match status" value="1"/>
</dbReference>
<dbReference type="GO" id="GO:0006935">
    <property type="term" value="P:chemotaxis"/>
    <property type="evidence" value="ECO:0007669"/>
    <property type="project" value="UniProtKB-UniRule"/>
</dbReference>
<dbReference type="Pfam" id="PF00072">
    <property type="entry name" value="Response_reg"/>
    <property type="match status" value="1"/>
</dbReference>
<evidence type="ECO:0000256" key="3">
    <source>
        <dbReference type="ARBA" id="ARBA00022500"/>
    </source>
</evidence>
<dbReference type="PROSITE" id="PS50123">
    <property type="entry name" value="CHER"/>
    <property type="match status" value="1"/>
</dbReference>
<dbReference type="InterPro" id="IPR022641">
    <property type="entry name" value="CheR_N"/>
</dbReference>
<dbReference type="EC" id="2.7.13.3" evidence="2"/>
<evidence type="ECO:0000259" key="11">
    <source>
        <dbReference type="PROSITE" id="PS50122"/>
    </source>
</evidence>
<dbReference type="PRINTS" id="PR00996">
    <property type="entry name" value="CHERMTFRASE"/>
</dbReference>
<dbReference type="PROSITE" id="PS50109">
    <property type="entry name" value="HIS_KIN"/>
    <property type="match status" value="1"/>
</dbReference>
<dbReference type="RefSeq" id="WP_086380717.1">
    <property type="nucleotide sequence ID" value="NZ_NBTY01000020.1"/>
</dbReference>
<dbReference type="InterPro" id="IPR000700">
    <property type="entry name" value="PAS-assoc_C"/>
</dbReference>
<keyword evidence="13" id="KW-0489">Methyltransferase</keyword>
<dbReference type="InterPro" id="IPR003661">
    <property type="entry name" value="HisK_dim/P_dom"/>
</dbReference>
<dbReference type="InterPro" id="IPR022642">
    <property type="entry name" value="CheR_C"/>
</dbReference>
<comment type="catalytic activity">
    <reaction evidence="1">
        <text>ATP + protein L-histidine = ADP + protein N-phospho-L-histidine.</text>
        <dbReference type="EC" id="2.7.13.3"/>
    </reaction>
</comment>
<keyword evidence="4" id="KW-0378">Hydrolase</keyword>
<dbReference type="EMBL" id="NBTY01000020">
    <property type="protein sequence ID" value="OTP79803.1"/>
    <property type="molecule type" value="Genomic_DNA"/>
</dbReference>
<dbReference type="PROSITE" id="PS50112">
    <property type="entry name" value="PAS"/>
    <property type="match status" value="1"/>
</dbReference>
<dbReference type="InterPro" id="IPR003594">
    <property type="entry name" value="HATPase_dom"/>
</dbReference>
<dbReference type="SUPFAM" id="SSF55785">
    <property type="entry name" value="PYP-like sensor domain (PAS domain)"/>
    <property type="match status" value="3"/>
</dbReference>
<feature type="domain" description="CheB-type methylesterase" evidence="11">
    <location>
        <begin position="21"/>
        <end position="205"/>
    </location>
</feature>
<dbReference type="InterPro" id="IPR011006">
    <property type="entry name" value="CheY-like_superfamily"/>
</dbReference>
<dbReference type="GO" id="GO:0005737">
    <property type="term" value="C:cytoplasm"/>
    <property type="evidence" value="ECO:0007669"/>
    <property type="project" value="InterPro"/>
</dbReference>
<dbReference type="Pfam" id="PF13596">
    <property type="entry name" value="PAS_10"/>
    <property type="match status" value="1"/>
</dbReference>
<feature type="active site" evidence="4">
    <location>
        <position position="60"/>
    </location>
</feature>
<dbReference type="NCBIfam" id="TIGR00229">
    <property type="entry name" value="sensory_box"/>
    <property type="match status" value="1"/>
</dbReference>
<evidence type="ECO:0000313" key="14">
    <source>
        <dbReference type="Proteomes" id="UP000194546"/>
    </source>
</evidence>
<evidence type="ECO:0000256" key="5">
    <source>
        <dbReference type="PROSITE-ProRule" id="PRU00169"/>
    </source>
</evidence>
<evidence type="ECO:0000256" key="2">
    <source>
        <dbReference type="ARBA" id="ARBA00012438"/>
    </source>
</evidence>
<dbReference type="PANTHER" id="PTHR24422">
    <property type="entry name" value="CHEMOTAXIS PROTEIN METHYLTRANSFERASE"/>
    <property type="match status" value="1"/>
</dbReference>
<feature type="domain" description="Histidine kinase" evidence="7">
    <location>
        <begin position="1017"/>
        <end position="1237"/>
    </location>
</feature>
<dbReference type="Gene3D" id="3.30.450.20">
    <property type="entry name" value="PAS domain"/>
    <property type="match status" value="2"/>
</dbReference>
<dbReference type="Pfam" id="PF00989">
    <property type="entry name" value="PAS"/>
    <property type="match status" value="1"/>
</dbReference>
<dbReference type="SUPFAM" id="SSF55874">
    <property type="entry name" value="ATPase domain of HSP90 chaperone/DNA topoisomerase II/histidine kinase"/>
    <property type="match status" value="1"/>
</dbReference>
<dbReference type="SUPFAM" id="SSF47757">
    <property type="entry name" value="Chemotaxis receptor methyltransferase CheR, N-terminal domain"/>
    <property type="match status" value="1"/>
</dbReference>
<dbReference type="SMART" id="SM00387">
    <property type="entry name" value="HATPase_c"/>
    <property type="match status" value="1"/>
</dbReference>
<name>A0A242N862_CABSO</name>
<feature type="domain" description="PAC" evidence="10">
    <location>
        <begin position="811"/>
        <end position="866"/>
    </location>
</feature>
<gene>
    <name evidence="13" type="ORF">PAMC26510_05400</name>
</gene>
<evidence type="ECO:0000256" key="6">
    <source>
        <dbReference type="SAM" id="Coils"/>
    </source>
</evidence>
<accession>A0A242N862</accession>
<evidence type="ECO:0000259" key="12">
    <source>
        <dbReference type="PROSITE" id="PS50123"/>
    </source>
</evidence>
<reference evidence="13 14" key="1">
    <citation type="submission" date="2017-03" db="EMBL/GenBank/DDBJ databases">
        <title>Genome analysis of strain PAMC 26510.</title>
        <authorList>
            <person name="Oh H.-M."/>
            <person name="Yang J.-A."/>
        </authorList>
    </citation>
    <scope>NUCLEOTIDE SEQUENCE [LARGE SCALE GENOMIC DNA]</scope>
    <source>
        <strain evidence="13 14">PAMC 26510</strain>
    </source>
</reference>
<dbReference type="InterPro" id="IPR000780">
    <property type="entry name" value="CheR_MeTrfase"/>
</dbReference>
<dbReference type="Pfam" id="PF01739">
    <property type="entry name" value="CheR"/>
    <property type="match status" value="1"/>
</dbReference>
<organism evidence="13 14">
    <name type="scientific">Caballeronia sordidicola</name>
    <name type="common">Burkholderia sordidicola</name>
    <dbReference type="NCBI Taxonomy" id="196367"/>
    <lineage>
        <taxon>Bacteria</taxon>
        <taxon>Pseudomonadati</taxon>
        <taxon>Pseudomonadota</taxon>
        <taxon>Betaproteobacteria</taxon>
        <taxon>Burkholderiales</taxon>
        <taxon>Burkholderiaceae</taxon>
        <taxon>Caballeronia</taxon>
    </lineage>
</organism>